<feature type="transmembrane region" description="Helical" evidence="7">
    <location>
        <begin position="46"/>
        <end position="64"/>
    </location>
</feature>
<dbReference type="AlphaFoldDB" id="A0A4R1XZA5"/>
<keyword evidence="5 7" id="KW-1133">Transmembrane helix</keyword>
<dbReference type="SUPFAM" id="SSF103473">
    <property type="entry name" value="MFS general substrate transporter"/>
    <property type="match status" value="1"/>
</dbReference>
<proteinExistence type="predicted"/>
<organism evidence="9 10">
    <name type="scientific">Acinetobacter calcoaceticus</name>
    <dbReference type="NCBI Taxonomy" id="471"/>
    <lineage>
        <taxon>Bacteria</taxon>
        <taxon>Pseudomonadati</taxon>
        <taxon>Pseudomonadota</taxon>
        <taxon>Gammaproteobacteria</taxon>
        <taxon>Moraxellales</taxon>
        <taxon>Moraxellaceae</taxon>
        <taxon>Acinetobacter</taxon>
        <taxon>Acinetobacter calcoaceticus/baumannii complex</taxon>
    </lineage>
</organism>
<dbReference type="Gene3D" id="1.20.1250.20">
    <property type="entry name" value="MFS general substrate transporter like domains"/>
    <property type="match status" value="1"/>
</dbReference>
<dbReference type="Proteomes" id="UP000294963">
    <property type="component" value="Unassembled WGS sequence"/>
</dbReference>
<evidence type="ECO:0000256" key="7">
    <source>
        <dbReference type="SAM" id="Phobius"/>
    </source>
</evidence>
<dbReference type="Pfam" id="PF07690">
    <property type="entry name" value="MFS_1"/>
    <property type="match status" value="1"/>
</dbReference>
<evidence type="ECO:0000313" key="9">
    <source>
        <dbReference type="EMBL" id="TCM68652.1"/>
    </source>
</evidence>
<dbReference type="PANTHER" id="PTHR23517">
    <property type="entry name" value="RESISTANCE PROTEIN MDTM, PUTATIVE-RELATED-RELATED"/>
    <property type="match status" value="1"/>
</dbReference>
<dbReference type="GO" id="GO:0005886">
    <property type="term" value="C:plasma membrane"/>
    <property type="evidence" value="ECO:0007669"/>
    <property type="project" value="UniProtKB-SubCell"/>
</dbReference>
<evidence type="ECO:0000313" key="10">
    <source>
        <dbReference type="Proteomes" id="UP000294963"/>
    </source>
</evidence>
<feature type="transmembrane region" description="Helical" evidence="7">
    <location>
        <begin position="303"/>
        <end position="324"/>
    </location>
</feature>
<dbReference type="GO" id="GO:0022857">
    <property type="term" value="F:transmembrane transporter activity"/>
    <property type="evidence" value="ECO:0007669"/>
    <property type="project" value="InterPro"/>
</dbReference>
<feature type="transmembrane region" description="Helical" evidence="7">
    <location>
        <begin position="364"/>
        <end position="384"/>
    </location>
</feature>
<dbReference type="PANTHER" id="PTHR23517:SF13">
    <property type="entry name" value="MAJOR FACILITATOR SUPERFAMILY MFS_1"/>
    <property type="match status" value="1"/>
</dbReference>
<sequence>MHIQQQSWRPFILVSLALCIGTMGTALSSPLYPIYQQLWQLLPSDITAIFIAYMLGCLTALLFLGRTSNSLGFVRTLQIGLVFAFIGLVASAWAQHQYLLEFGRFMIGIASGLISTAAMLGLIYTIPDRHKAFAPQLSSIITVIGFGLGPLIGGSIAQFSSQPLVIPYLPIIIAAVLSFFSLFSLKGIHFEKQTFSIAPHLQLPVKSQQTSFYLISFTAFSAFASFSLFASLAPSFIQEIIPWHGPLVSGATITSILTVSVLVQIFAKKINMNLCLNLGQLMLSLSSLLLMLCMWMQWSNLFFLSVLCVGMGHGLSLMAAFALIHRMTEAENRAAVVATYLFIAYWGTIFPIIAVGYLSDHWGLSTGVISFCVLMGSLSLMLLIRHRKLLPQPI</sequence>
<gene>
    <name evidence="9" type="ORF">EC844_10428</name>
</gene>
<evidence type="ECO:0000256" key="6">
    <source>
        <dbReference type="ARBA" id="ARBA00023136"/>
    </source>
</evidence>
<dbReference type="PROSITE" id="PS50850">
    <property type="entry name" value="MFS"/>
    <property type="match status" value="1"/>
</dbReference>
<feature type="transmembrane region" description="Helical" evidence="7">
    <location>
        <begin position="212"/>
        <end position="237"/>
    </location>
</feature>
<accession>A0A4R1XZA5</accession>
<comment type="caution">
    <text evidence="9">The sequence shown here is derived from an EMBL/GenBank/DDBJ whole genome shotgun (WGS) entry which is preliminary data.</text>
</comment>
<dbReference type="InterPro" id="IPR036259">
    <property type="entry name" value="MFS_trans_sf"/>
</dbReference>
<feature type="domain" description="Major facilitator superfamily (MFS) profile" evidence="8">
    <location>
        <begin position="10"/>
        <end position="388"/>
    </location>
</feature>
<name>A0A4R1XZA5_ACICA</name>
<keyword evidence="10" id="KW-1185">Reference proteome</keyword>
<evidence type="ECO:0000256" key="2">
    <source>
        <dbReference type="ARBA" id="ARBA00022448"/>
    </source>
</evidence>
<evidence type="ECO:0000256" key="3">
    <source>
        <dbReference type="ARBA" id="ARBA00022475"/>
    </source>
</evidence>
<feature type="transmembrane region" description="Helical" evidence="7">
    <location>
        <begin position="243"/>
        <end position="267"/>
    </location>
</feature>
<feature type="transmembrane region" description="Helical" evidence="7">
    <location>
        <begin position="336"/>
        <end position="358"/>
    </location>
</feature>
<dbReference type="InterPro" id="IPR011701">
    <property type="entry name" value="MFS"/>
</dbReference>
<feature type="transmembrane region" description="Helical" evidence="7">
    <location>
        <begin position="105"/>
        <end position="125"/>
    </location>
</feature>
<comment type="subcellular location">
    <subcellularLocation>
        <location evidence="1">Cell membrane</location>
        <topology evidence="1">Multi-pass membrane protein</topology>
    </subcellularLocation>
</comment>
<keyword evidence="4 7" id="KW-0812">Transmembrane</keyword>
<protein>
    <submittedName>
        <fullName evidence="9">Putative MFS family arabinose efflux permease</fullName>
    </submittedName>
</protein>
<keyword evidence="6 7" id="KW-0472">Membrane</keyword>
<evidence type="ECO:0000256" key="4">
    <source>
        <dbReference type="ARBA" id="ARBA00022692"/>
    </source>
</evidence>
<dbReference type="InterPro" id="IPR020846">
    <property type="entry name" value="MFS_dom"/>
</dbReference>
<keyword evidence="3" id="KW-1003">Cell membrane</keyword>
<feature type="transmembrane region" description="Helical" evidence="7">
    <location>
        <begin position="165"/>
        <end position="185"/>
    </location>
</feature>
<evidence type="ECO:0000256" key="5">
    <source>
        <dbReference type="ARBA" id="ARBA00022989"/>
    </source>
</evidence>
<dbReference type="InterPro" id="IPR050171">
    <property type="entry name" value="MFS_Transporters"/>
</dbReference>
<evidence type="ECO:0000259" key="8">
    <source>
        <dbReference type="PROSITE" id="PS50850"/>
    </source>
</evidence>
<feature type="transmembrane region" description="Helical" evidence="7">
    <location>
        <begin position="137"/>
        <end position="159"/>
    </location>
</feature>
<feature type="transmembrane region" description="Helical" evidence="7">
    <location>
        <begin position="76"/>
        <end position="93"/>
    </location>
</feature>
<reference evidence="9 10" key="1">
    <citation type="submission" date="2019-03" db="EMBL/GenBank/DDBJ databases">
        <title>Genomic analyses of the natural microbiome of Caenorhabditis elegans.</title>
        <authorList>
            <person name="Samuel B."/>
        </authorList>
    </citation>
    <scope>NUCLEOTIDE SEQUENCE [LARGE SCALE GENOMIC DNA]</scope>
    <source>
        <strain evidence="9 10">JUb89</strain>
    </source>
</reference>
<feature type="transmembrane region" description="Helical" evidence="7">
    <location>
        <begin position="12"/>
        <end position="34"/>
    </location>
</feature>
<feature type="transmembrane region" description="Helical" evidence="7">
    <location>
        <begin position="274"/>
        <end position="297"/>
    </location>
</feature>
<keyword evidence="2" id="KW-0813">Transport</keyword>
<evidence type="ECO:0000256" key="1">
    <source>
        <dbReference type="ARBA" id="ARBA00004651"/>
    </source>
</evidence>
<dbReference type="EMBL" id="SLVJ01000004">
    <property type="protein sequence ID" value="TCM68652.1"/>
    <property type="molecule type" value="Genomic_DNA"/>
</dbReference>